<dbReference type="Pfam" id="PF25963">
    <property type="entry name" value="Beta-barrel_AAEA"/>
    <property type="match status" value="1"/>
</dbReference>
<gene>
    <name evidence="8" type="ORF">TH53_08150</name>
</gene>
<dbReference type="Gene3D" id="2.40.30.170">
    <property type="match status" value="1"/>
</dbReference>
<feature type="domain" description="p-hydroxybenzoic acid efflux pump subunit AaeA-like beta-barrel" evidence="7">
    <location>
        <begin position="254"/>
        <end position="344"/>
    </location>
</feature>
<evidence type="ECO:0000256" key="4">
    <source>
        <dbReference type="ARBA" id="ARBA00023136"/>
    </source>
</evidence>
<dbReference type="Gene3D" id="2.40.50.100">
    <property type="match status" value="1"/>
</dbReference>
<sequence>MEPEEQTPSSSKKVVRLSIIGVIAIFVVYFAFTKITHALTHESTDNAQLESNAVPVLSRVSGYIDDFKLLDYQQVQKGDTLVVIDDSEYVLAVKQAEADLLAAKAELSSAEAQIPTIGSDQDVAAAGISVEEVTLKQAKRDVARDESLFKEGSITQRQYERSQSAYQTAVQMLASSKSKLRQAGTQTGNANAQIQRAKANIAAREIALAKAKLNLSYTKIIAPASGKLGKTNLKSGQYVQGGQQLFSLVSNDNYWIVANFKETQIEHMKVGQQADIVIDGYPDHKITGTVSGFSDATGAKFSLLPPDNSTGNFVKVTQRVPVTIQINKAETVKGMLKAGLSADIDVKVK</sequence>
<dbReference type="InterPro" id="IPR050739">
    <property type="entry name" value="MFP"/>
</dbReference>
<feature type="transmembrane region" description="Helical" evidence="5">
    <location>
        <begin position="14"/>
        <end position="32"/>
    </location>
</feature>
<dbReference type="InterPro" id="IPR058634">
    <property type="entry name" value="AaeA-lik-b-barrel"/>
</dbReference>
<evidence type="ECO:0000313" key="9">
    <source>
        <dbReference type="Proteomes" id="UP000032049"/>
    </source>
</evidence>
<accession>A0A0D0GK30</accession>
<dbReference type="GO" id="GO:0016020">
    <property type="term" value="C:membrane"/>
    <property type="evidence" value="ECO:0007669"/>
    <property type="project" value="UniProtKB-SubCell"/>
</dbReference>
<dbReference type="OrthoDB" id="9811754at2"/>
<evidence type="ECO:0000256" key="2">
    <source>
        <dbReference type="ARBA" id="ARBA00022692"/>
    </source>
</evidence>
<comment type="subcellular location">
    <subcellularLocation>
        <location evidence="1">Membrane</location>
        <topology evidence="1">Single-pass membrane protein</topology>
    </subcellularLocation>
</comment>
<evidence type="ECO:0000259" key="6">
    <source>
        <dbReference type="Pfam" id="PF25917"/>
    </source>
</evidence>
<dbReference type="Gene3D" id="1.10.287.470">
    <property type="entry name" value="Helix hairpin bin"/>
    <property type="match status" value="2"/>
</dbReference>
<keyword evidence="2 5" id="KW-0812">Transmembrane</keyword>
<dbReference type="Pfam" id="PF25917">
    <property type="entry name" value="BSH_RND"/>
    <property type="match status" value="1"/>
</dbReference>
<dbReference type="SUPFAM" id="SSF111369">
    <property type="entry name" value="HlyD-like secretion proteins"/>
    <property type="match status" value="2"/>
</dbReference>
<dbReference type="PANTHER" id="PTHR30386:SF26">
    <property type="entry name" value="TRANSPORT PROTEIN COMB"/>
    <property type="match status" value="1"/>
</dbReference>
<dbReference type="RefSeq" id="WP_041880546.1">
    <property type="nucleotide sequence ID" value="NZ_CP157278.1"/>
</dbReference>
<dbReference type="EMBL" id="JXRA01000031">
    <property type="protein sequence ID" value="KIO77612.1"/>
    <property type="molecule type" value="Genomic_DNA"/>
</dbReference>
<name>A0A0D0GK30_9SPHI</name>
<dbReference type="AlphaFoldDB" id="A0A0D0GK30"/>
<dbReference type="PANTHER" id="PTHR30386">
    <property type="entry name" value="MEMBRANE FUSION SUBUNIT OF EMRAB-TOLC MULTIDRUG EFFLUX PUMP"/>
    <property type="match status" value="1"/>
</dbReference>
<evidence type="ECO:0000256" key="5">
    <source>
        <dbReference type="SAM" id="Phobius"/>
    </source>
</evidence>
<keyword evidence="4 5" id="KW-0472">Membrane</keyword>
<evidence type="ECO:0000256" key="3">
    <source>
        <dbReference type="ARBA" id="ARBA00022989"/>
    </source>
</evidence>
<dbReference type="STRING" id="1503925.TH53_08150"/>
<dbReference type="GO" id="GO:0055085">
    <property type="term" value="P:transmembrane transport"/>
    <property type="evidence" value="ECO:0007669"/>
    <property type="project" value="InterPro"/>
</dbReference>
<reference evidence="8 9" key="1">
    <citation type="submission" date="2015-01" db="EMBL/GenBank/DDBJ databases">
        <title>Draft genome sequence of Pedobacter sp. NL19 isolated from sludge of an effluent treatment pond in an abandoned uranium mine.</title>
        <authorList>
            <person name="Santos T."/>
            <person name="Caetano T."/>
            <person name="Covas C."/>
            <person name="Cruz A."/>
            <person name="Mendo S."/>
        </authorList>
    </citation>
    <scope>NUCLEOTIDE SEQUENCE [LARGE SCALE GENOMIC DNA]</scope>
    <source>
        <strain evidence="8 9">NL19</strain>
    </source>
</reference>
<dbReference type="Proteomes" id="UP000032049">
    <property type="component" value="Unassembled WGS sequence"/>
</dbReference>
<keyword evidence="3 5" id="KW-1133">Transmembrane helix</keyword>
<organism evidence="8 9">
    <name type="scientific">Pedobacter lusitanus</name>
    <dbReference type="NCBI Taxonomy" id="1503925"/>
    <lineage>
        <taxon>Bacteria</taxon>
        <taxon>Pseudomonadati</taxon>
        <taxon>Bacteroidota</taxon>
        <taxon>Sphingobacteriia</taxon>
        <taxon>Sphingobacteriales</taxon>
        <taxon>Sphingobacteriaceae</taxon>
        <taxon>Pedobacter</taxon>
    </lineage>
</organism>
<feature type="domain" description="Multidrug resistance protein MdtA-like barrel-sandwich hybrid" evidence="6">
    <location>
        <begin position="53"/>
        <end position="249"/>
    </location>
</feature>
<protein>
    <submittedName>
        <fullName evidence="8">Contig31, whole genome shotgun sequence</fullName>
    </submittedName>
</protein>
<evidence type="ECO:0000256" key="1">
    <source>
        <dbReference type="ARBA" id="ARBA00004167"/>
    </source>
</evidence>
<evidence type="ECO:0000313" key="8">
    <source>
        <dbReference type="EMBL" id="KIO77612.1"/>
    </source>
</evidence>
<dbReference type="InterPro" id="IPR058625">
    <property type="entry name" value="MdtA-like_BSH"/>
</dbReference>
<keyword evidence="9" id="KW-1185">Reference proteome</keyword>
<comment type="caution">
    <text evidence="8">The sequence shown here is derived from an EMBL/GenBank/DDBJ whole genome shotgun (WGS) entry which is preliminary data.</text>
</comment>
<evidence type="ECO:0000259" key="7">
    <source>
        <dbReference type="Pfam" id="PF25963"/>
    </source>
</evidence>
<proteinExistence type="predicted"/>